<dbReference type="InterPro" id="IPR013083">
    <property type="entry name" value="Znf_RING/FYVE/PHD"/>
</dbReference>
<dbReference type="GO" id="GO:0003677">
    <property type="term" value="F:DNA binding"/>
    <property type="evidence" value="ECO:0007669"/>
    <property type="project" value="UniProtKB-KW"/>
</dbReference>
<dbReference type="Gene3D" id="3.30.40.10">
    <property type="entry name" value="Zinc/RING finger domain, C3HC4 (zinc finger)"/>
    <property type="match status" value="1"/>
</dbReference>
<evidence type="ECO:0000313" key="8">
    <source>
        <dbReference type="EMBL" id="KDO71096.1"/>
    </source>
</evidence>
<dbReference type="GO" id="GO:0008270">
    <property type="term" value="F:zinc ion binding"/>
    <property type="evidence" value="ECO:0007669"/>
    <property type="project" value="UniProtKB-KW"/>
</dbReference>
<dbReference type="Proteomes" id="UP000027120">
    <property type="component" value="Unassembled WGS sequence"/>
</dbReference>
<feature type="compositionally biased region" description="Polar residues" evidence="6">
    <location>
        <begin position="1"/>
        <end position="11"/>
    </location>
</feature>
<dbReference type="PROSITE" id="PS01359">
    <property type="entry name" value="ZF_PHD_1"/>
    <property type="match status" value="1"/>
</dbReference>
<evidence type="ECO:0000256" key="6">
    <source>
        <dbReference type="SAM" id="MobiDB-lite"/>
    </source>
</evidence>
<dbReference type="PANTHER" id="PTHR46695:SF4">
    <property type="entry name" value="ZINC FINGER CCCH DOMAIN-CONTAINING PROTEIN 44"/>
    <property type="match status" value="1"/>
</dbReference>
<dbReference type="PROSITE" id="PS50016">
    <property type="entry name" value="ZF_PHD_2"/>
    <property type="match status" value="1"/>
</dbReference>
<keyword evidence="1" id="KW-0479">Metal-binding</keyword>
<proteinExistence type="predicted"/>
<organism evidence="8 9">
    <name type="scientific">Citrus sinensis</name>
    <name type="common">Sweet orange</name>
    <name type="synonym">Citrus aurantium var. sinensis</name>
    <dbReference type="NCBI Taxonomy" id="2711"/>
    <lineage>
        <taxon>Eukaryota</taxon>
        <taxon>Viridiplantae</taxon>
        <taxon>Streptophyta</taxon>
        <taxon>Embryophyta</taxon>
        <taxon>Tracheophyta</taxon>
        <taxon>Spermatophyta</taxon>
        <taxon>Magnoliopsida</taxon>
        <taxon>eudicotyledons</taxon>
        <taxon>Gunneridae</taxon>
        <taxon>Pentapetalae</taxon>
        <taxon>rosids</taxon>
        <taxon>malvids</taxon>
        <taxon>Sapindales</taxon>
        <taxon>Rutaceae</taxon>
        <taxon>Aurantioideae</taxon>
        <taxon>Citrus</taxon>
    </lineage>
</organism>
<evidence type="ECO:0000256" key="4">
    <source>
        <dbReference type="ARBA" id="ARBA00023125"/>
    </source>
</evidence>
<dbReference type="AlphaFoldDB" id="A0A067G6N2"/>
<protein>
    <recommendedName>
        <fullName evidence="7">PHD-type domain-containing protein</fullName>
    </recommendedName>
</protein>
<feature type="region of interest" description="Disordered" evidence="6">
    <location>
        <begin position="88"/>
        <end position="118"/>
    </location>
</feature>
<feature type="non-terminal residue" evidence="8">
    <location>
        <position position="341"/>
    </location>
</feature>
<dbReference type="InterPro" id="IPR011011">
    <property type="entry name" value="Znf_FYVE_PHD"/>
</dbReference>
<dbReference type="InterPro" id="IPR019787">
    <property type="entry name" value="Znf_PHD-finger"/>
</dbReference>
<dbReference type="SMART" id="SM00249">
    <property type="entry name" value="PHD"/>
    <property type="match status" value="1"/>
</dbReference>
<keyword evidence="3" id="KW-0862">Zinc</keyword>
<dbReference type="InterPro" id="IPR001965">
    <property type="entry name" value="Znf_PHD"/>
</dbReference>
<dbReference type="STRING" id="2711.A0A067G6N2"/>
<feature type="domain" description="PHD-type" evidence="7">
    <location>
        <begin position="122"/>
        <end position="188"/>
    </location>
</feature>
<reference evidence="8 9" key="1">
    <citation type="submission" date="2014-04" db="EMBL/GenBank/DDBJ databases">
        <authorList>
            <consortium name="International Citrus Genome Consortium"/>
            <person name="Gmitter F."/>
            <person name="Chen C."/>
            <person name="Farmerie W."/>
            <person name="Harkins T."/>
            <person name="Desany B."/>
            <person name="Mohiuddin M."/>
            <person name="Kodira C."/>
            <person name="Borodovsky M."/>
            <person name="Lomsadze A."/>
            <person name="Burns P."/>
            <person name="Jenkins J."/>
            <person name="Prochnik S."/>
            <person name="Shu S."/>
            <person name="Chapman J."/>
            <person name="Pitluck S."/>
            <person name="Schmutz J."/>
            <person name="Rokhsar D."/>
        </authorList>
    </citation>
    <scope>NUCLEOTIDE SEQUENCE</scope>
</reference>
<keyword evidence="4" id="KW-0238">DNA-binding</keyword>
<evidence type="ECO:0000259" key="7">
    <source>
        <dbReference type="PROSITE" id="PS50016"/>
    </source>
</evidence>
<dbReference type="CDD" id="cd15568">
    <property type="entry name" value="PHD5_NSD"/>
    <property type="match status" value="1"/>
</dbReference>
<dbReference type="EMBL" id="KK784889">
    <property type="protein sequence ID" value="KDO71096.1"/>
    <property type="molecule type" value="Genomic_DNA"/>
</dbReference>
<dbReference type="FunFam" id="3.30.40.10:FF:000303">
    <property type="entry name" value="Zinc finger CCCH domain-containing protein 19"/>
    <property type="match status" value="1"/>
</dbReference>
<dbReference type="SUPFAM" id="SSF57903">
    <property type="entry name" value="FYVE/PHD zinc finger"/>
    <property type="match status" value="1"/>
</dbReference>
<evidence type="ECO:0000256" key="2">
    <source>
        <dbReference type="ARBA" id="ARBA00022771"/>
    </source>
</evidence>
<feature type="region of interest" description="Disordered" evidence="6">
    <location>
        <begin position="1"/>
        <end position="24"/>
    </location>
</feature>
<name>A0A067G6N2_CITSI</name>
<sequence length="341" mass="38531">MELEEQMSNLYKPSLEEGEPQPRRNFNHNLEEVQLMCVDQCDGIQEMDDLQLVGAPEDPCIKDDDGAVRQDRGMVDVEVKLAETGTAMSRVKQKAGRRPPRGGKVKTTARQPPPGRRKTEEEDVCFICFDGGSLVLCDRKGCPKAYHPACIKREESFFRSKAKWNCGWHICSICEKASYYMCYTCTYSLCKGCTKGADYYSLRGNKGFCGICMRTIMLIENCAPGNQEKVVVDFDDKTSWEYLFKVYWIFLKEKLSLTLDELTGAKNPWKEPAITAPKGKSSCQVYNGDCSRGLSSENFCGDLDANHAKRRKTKKQAEFPNQLHSEITDNSGRVKGMPLIK</sequence>
<keyword evidence="9" id="KW-1185">Reference proteome</keyword>
<evidence type="ECO:0000256" key="3">
    <source>
        <dbReference type="ARBA" id="ARBA00022833"/>
    </source>
</evidence>
<accession>A0A067G6N2</accession>
<evidence type="ECO:0000256" key="5">
    <source>
        <dbReference type="PROSITE-ProRule" id="PRU00146"/>
    </source>
</evidence>
<keyword evidence="2 5" id="KW-0863">Zinc-finger</keyword>
<dbReference type="InterPro" id="IPR019786">
    <property type="entry name" value="Zinc_finger_PHD-type_CS"/>
</dbReference>
<dbReference type="PANTHER" id="PTHR46695">
    <property type="entry name" value="ZINC FINGER CCCH DOMAIN-CONTAINING PROTEIN 44-RELATED"/>
    <property type="match status" value="1"/>
</dbReference>
<evidence type="ECO:0000313" key="9">
    <source>
        <dbReference type="Proteomes" id="UP000027120"/>
    </source>
</evidence>
<evidence type="ECO:0000256" key="1">
    <source>
        <dbReference type="ARBA" id="ARBA00022723"/>
    </source>
</evidence>
<feature type="compositionally biased region" description="Basic residues" evidence="6">
    <location>
        <begin position="91"/>
        <end position="104"/>
    </location>
</feature>
<gene>
    <name evidence="8" type="ORF">CISIN_1g0419921mg</name>
</gene>